<dbReference type="SUPFAM" id="SSF48498">
    <property type="entry name" value="Tetracyclin repressor-like, C-terminal domain"/>
    <property type="match status" value="1"/>
</dbReference>
<sequence length="194" mass="20952">MSEPTVRSRRKAGRRAQLLAAAAELFAVRGYLGVRLEDLGSAVGVSGPAVYRHFANKESVLVELLVGISERLLAGGRAAVAGVDSAADQLAALIEFHTEFAVADSELIRIQDRDLAQLPPDSEHEVRKLQREYVELWVDVLCRVDSALDVAEARVKVHAAIGLMNSTPHIADDSRRRLTVLLASMTSKALGATC</sequence>
<evidence type="ECO:0000256" key="1">
    <source>
        <dbReference type="ARBA" id="ARBA00023125"/>
    </source>
</evidence>
<feature type="DNA-binding region" description="H-T-H motif" evidence="2">
    <location>
        <begin position="35"/>
        <end position="54"/>
    </location>
</feature>
<keyword evidence="5" id="KW-1185">Reference proteome</keyword>
<dbReference type="SUPFAM" id="SSF46689">
    <property type="entry name" value="Homeodomain-like"/>
    <property type="match status" value="1"/>
</dbReference>
<dbReference type="RefSeq" id="WP_179424614.1">
    <property type="nucleotide sequence ID" value="NZ_JACBZP010000001.1"/>
</dbReference>
<dbReference type="Proteomes" id="UP000539111">
    <property type="component" value="Unassembled WGS sequence"/>
</dbReference>
<protein>
    <submittedName>
        <fullName evidence="4">AcrR family transcriptional regulator</fullName>
    </submittedName>
</protein>
<dbReference type="InterPro" id="IPR050109">
    <property type="entry name" value="HTH-type_TetR-like_transc_reg"/>
</dbReference>
<dbReference type="PANTHER" id="PTHR30055:SF237">
    <property type="entry name" value="TRANSCRIPTIONAL REPRESSOR MCE3R"/>
    <property type="match status" value="1"/>
</dbReference>
<comment type="caution">
    <text evidence="4">The sequence shown here is derived from an EMBL/GenBank/DDBJ whole genome shotgun (WGS) entry which is preliminary data.</text>
</comment>
<dbReference type="Gene3D" id="1.10.357.10">
    <property type="entry name" value="Tetracycline Repressor, domain 2"/>
    <property type="match status" value="1"/>
</dbReference>
<dbReference type="PANTHER" id="PTHR30055">
    <property type="entry name" value="HTH-TYPE TRANSCRIPTIONAL REGULATOR RUTR"/>
    <property type="match status" value="1"/>
</dbReference>
<dbReference type="PRINTS" id="PR00455">
    <property type="entry name" value="HTHTETR"/>
</dbReference>
<dbReference type="PROSITE" id="PS50977">
    <property type="entry name" value="HTH_TETR_2"/>
    <property type="match status" value="1"/>
</dbReference>
<dbReference type="InterPro" id="IPR009057">
    <property type="entry name" value="Homeodomain-like_sf"/>
</dbReference>
<dbReference type="InterPro" id="IPR001647">
    <property type="entry name" value="HTH_TetR"/>
</dbReference>
<dbReference type="GO" id="GO:0000976">
    <property type="term" value="F:transcription cis-regulatory region binding"/>
    <property type="evidence" value="ECO:0007669"/>
    <property type="project" value="TreeGrafter"/>
</dbReference>
<dbReference type="GO" id="GO:0003700">
    <property type="term" value="F:DNA-binding transcription factor activity"/>
    <property type="evidence" value="ECO:0007669"/>
    <property type="project" value="TreeGrafter"/>
</dbReference>
<dbReference type="Gene3D" id="1.10.10.60">
    <property type="entry name" value="Homeodomain-like"/>
    <property type="match status" value="1"/>
</dbReference>
<evidence type="ECO:0000313" key="5">
    <source>
        <dbReference type="Proteomes" id="UP000539111"/>
    </source>
</evidence>
<dbReference type="Pfam" id="PF00440">
    <property type="entry name" value="TetR_N"/>
    <property type="match status" value="1"/>
</dbReference>
<keyword evidence="1 2" id="KW-0238">DNA-binding</keyword>
<evidence type="ECO:0000256" key="2">
    <source>
        <dbReference type="PROSITE-ProRule" id="PRU00335"/>
    </source>
</evidence>
<dbReference type="AlphaFoldDB" id="A0A7Z0AAN1"/>
<gene>
    <name evidence="4" type="ORF">BJY26_000012</name>
</gene>
<dbReference type="InterPro" id="IPR036271">
    <property type="entry name" value="Tet_transcr_reg_TetR-rel_C_sf"/>
</dbReference>
<name>A0A7Z0AAN1_9MICO</name>
<evidence type="ECO:0000259" key="3">
    <source>
        <dbReference type="PROSITE" id="PS50977"/>
    </source>
</evidence>
<proteinExistence type="predicted"/>
<feature type="domain" description="HTH tetR-type" evidence="3">
    <location>
        <begin position="12"/>
        <end position="72"/>
    </location>
</feature>
<dbReference type="InterPro" id="IPR041490">
    <property type="entry name" value="KstR2_TetR_C"/>
</dbReference>
<reference evidence="4 5" key="1">
    <citation type="submission" date="2020-07" db="EMBL/GenBank/DDBJ databases">
        <title>Sequencing the genomes of 1000 actinobacteria strains.</title>
        <authorList>
            <person name="Klenk H.-P."/>
        </authorList>
    </citation>
    <scope>NUCLEOTIDE SEQUENCE [LARGE SCALE GENOMIC DNA]</scope>
    <source>
        <strain evidence="4 5">DSM 26341</strain>
    </source>
</reference>
<evidence type="ECO:0000313" key="4">
    <source>
        <dbReference type="EMBL" id="NYI65706.1"/>
    </source>
</evidence>
<accession>A0A7Z0AAN1</accession>
<dbReference type="Pfam" id="PF17932">
    <property type="entry name" value="TetR_C_24"/>
    <property type="match status" value="1"/>
</dbReference>
<dbReference type="EMBL" id="JACBZP010000001">
    <property type="protein sequence ID" value="NYI65706.1"/>
    <property type="molecule type" value="Genomic_DNA"/>
</dbReference>
<organism evidence="4 5">
    <name type="scientific">Spelaeicoccus albus</name>
    <dbReference type="NCBI Taxonomy" id="1280376"/>
    <lineage>
        <taxon>Bacteria</taxon>
        <taxon>Bacillati</taxon>
        <taxon>Actinomycetota</taxon>
        <taxon>Actinomycetes</taxon>
        <taxon>Micrococcales</taxon>
        <taxon>Brevibacteriaceae</taxon>
        <taxon>Spelaeicoccus</taxon>
    </lineage>
</organism>